<proteinExistence type="predicted"/>
<dbReference type="Gene3D" id="1.10.10.60">
    <property type="entry name" value="Homeodomain-like"/>
    <property type="match status" value="1"/>
</dbReference>
<dbReference type="Pfam" id="PF00440">
    <property type="entry name" value="TetR_N"/>
    <property type="match status" value="1"/>
</dbReference>
<name>A0A9X1LMX6_9MICO</name>
<feature type="domain" description="HTH tetR-type" evidence="2">
    <location>
        <begin position="18"/>
        <end position="62"/>
    </location>
</feature>
<dbReference type="SUPFAM" id="SSF46689">
    <property type="entry name" value="Homeodomain-like"/>
    <property type="match status" value="1"/>
</dbReference>
<dbReference type="EMBL" id="JAGTTM010000001">
    <property type="protein sequence ID" value="MCC2028621.1"/>
    <property type="molecule type" value="Genomic_DNA"/>
</dbReference>
<dbReference type="InterPro" id="IPR050109">
    <property type="entry name" value="HTH-type_TetR-like_transc_reg"/>
</dbReference>
<organism evidence="4 5">
    <name type="scientific">Microbacterium tenebrionis</name>
    <dbReference type="NCBI Taxonomy" id="2830665"/>
    <lineage>
        <taxon>Bacteria</taxon>
        <taxon>Bacillati</taxon>
        <taxon>Actinomycetota</taxon>
        <taxon>Actinomycetes</taxon>
        <taxon>Micrococcales</taxon>
        <taxon>Microbacteriaceae</taxon>
        <taxon>Microbacterium</taxon>
    </lineage>
</organism>
<dbReference type="Proteomes" id="UP001139289">
    <property type="component" value="Unassembled WGS sequence"/>
</dbReference>
<evidence type="ECO:0000256" key="1">
    <source>
        <dbReference type="ARBA" id="ARBA00023125"/>
    </source>
</evidence>
<reference evidence="4" key="1">
    <citation type="submission" date="2021-04" db="EMBL/GenBank/DDBJ databases">
        <title>Microbacterium tenobrionis sp. nov. and Microbacterium allomyrinae sp. nov., isolated from larvae of Tenobrio molitor and Allomyrina dichotoma, respectively.</title>
        <authorList>
            <person name="Lee S.D."/>
        </authorList>
    </citation>
    <scope>NUCLEOTIDE SEQUENCE</scope>
    <source>
        <strain evidence="4">YMB-B2</strain>
    </source>
</reference>
<sequence>MVNKVGRPSGGGNARALLLNAAHRHFEAGDLAAISTRRLAAEVGVSHTLVNYHFGSRDGLLAVAVSLRAAPHQVIGAARDAEGRLDLARLVHGLVLVWEHPEHGARLASFARGLAAGDPRSSVLSSYLQHTVFESLAAQFGQDRARRMATAIIGVIFGRYVLELPVLTGLSAAGTATLLLSMLRQP</sequence>
<dbReference type="AlphaFoldDB" id="A0A9X1LMX6"/>
<evidence type="ECO:0000313" key="4">
    <source>
        <dbReference type="EMBL" id="MCC2028621.1"/>
    </source>
</evidence>
<dbReference type="Pfam" id="PF17920">
    <property type="entry name" value="TetR_C_16"/>
    <property type="match status" value="1"/>
</dbReference>
<dbReference type="InterPro" id="IPR001647">
    <property type="entry name" value="HTH_TetR"/>
</dbReference>
<accession>A0A9X1LMX6</accession>
<dbReference type="GO" id="GO:0003700">
    <property type="term" value="F:DNA-binding transcription factor activity"/>
    <property type="evidence" value="ECO:0007669"/>
    <property type="project" value="TreeGrafter"/>
</dbReference>
<dbReference type="InterPro" id="IPR036271">
    <property type="entry name" value="Tet_transcr_reg_TetR-rel_C_sf"/>
</dbReference>
<feature type="domain" description="Tetracyclin repressor-like C-terminal" evidence="3">
    <location>
        <begin position="89"/>
        <end position="183"/>
    </location>
</feature>
<gene>
    <name evidence="4" type="ORF">KEC56_03620</name>
</gene>
<dbReference type="InterPro" id="IPR041678">
    <property type="entry name" value="TetR_C_16"/>
</dbReference>
<evidence type="ECO:0000313" key="5">
    <source>
        <dbReference type="Proteomes" id="UP001139289"/>
    </source>
</evidence>
<keyword evidence="5" id="KW-1185">Reference proteome</keyword>
<dbReference type="GO" id="GO:0000976">
    <property type="term" value="F:transcription cis-regulatory region binding"/>
    <property type="evidence" value="ECO:0007669"/>
    <property type="project" value="TreeGrafter"/>
</dbReference>
<dbReference type="RefSeq" id="WP_227529840.1">
    <property type="nucleotide sequence ID" value="NZ_JAGTTM010000001.1"/>
</dbReference>
<evidence type="ECO:0000259" key="2">
    <source>
        <dbReference type="Pfam" id="PF00440"/>
    </source>
</evidence>
<dbReference type="Gene3D" id="1.10.357.10">
    <property type="entry name" value="Tetracycline Repressor, domain 2"/>
    <property type="match status" value="1"/>
</dbReference>
<dbReference type="SUPFAM" id="SSF48498">
    <property type="entry name" value="Tetracyclin repressor-like, C-terminal domain"/>
    <property type="match status" value="1"/>
</dbReference>
<keyword evidence="1" id="KW-0238">DNA-binding</keyword>
<comment type="caution">
    <text evidence="4">The sequence shown here is derived from an EMBL/GenBank/DDBJ whole genome shotgun (WGS) entry which is preliminary data.</text>
</comment>
<evidence type="ECO:0000259" key="3">
    <source>
        <dbReference type="Pfam" id="PF17920"/>
    </source>
</evidence>
<protein>
    <submittedName>
        <fullName evidence="4">TetR family transcriptional regulator</fullName>
    </submittedName>
</protein>
<dbReference type="PANTHER" id="PTHR30055:SF235">
    <property type="entry name" value="TRANSCRIPTIONAL REGULATORY PROTEIN"/>
    <property type="match status" value="1"/>
</dbReference>
<dbReference type="InterPro" id="IPR009057">
    <property type="entry name" value="Homeodomain-like_sf"/>
</dbReference>
<dbReference type="PANTHER" id="PTHR30055">
    <property type="entry name" value="HTH-TYPE TRANSCRIPTIONAL REGULATOR RUTR"/>
    <property type="match status" value="1"/>
</dbReference>